<dbReference type="STRING" id="7998.ENSIPUP00000032850"/>
<dbReference type="RefSeq" id="XP_017343760.1">
    <property type="nucleotide sequence ID" value="XM_017488271.3"/>
</dbReference>
<gene>
    <name evidence="4" type="primary">LOC108276525</name>
</gene>
<feature type="region of interest" description="Disordered" evidence="1">
    <location>
        <begin position="263"/>
        <end position="325"/>
    </location>
</feature>
<reference evidence="4" key="2">
    <citation type="submission" date="2025-08" db="UniProtKB">
        <authorList>
            <consortium name="RefSeq"/>
        </authorList>
    </citation>
    <scope>IDENTIFICATION</scope>
    <source>
        <tissue evidence="4">Blood</tissue>
    </source>
</reference>
<dbReference type="InterPro" id="IPR050782">
    <property type="entry name" value="PP1_regulatory_subunit_3"/>
</dbReference>
<dbReference type="PROSITE" id="PS51159">
    <property type="entry name" value="CBM21"/>
    <property type="match status" value="1"/>
</dbReference>
<reference evidence="3" key="1">
    <citation type="journal article" date="2016" name="Nat. Commun.">
        <title>The channel catfish genome sequence provides insights into the evolution of scale formation in teleosts.</title>
        <authorList>
            <person name="Liu Z."/>
            <person name="Liu S."/>
            <person name="Yao J."/>
            <person name="Bao L."/>
            <person name="Zhang J."/>
            <person name="Li Y."/>
            <person name="Jiang C."/>
            <person name="Sun L."/>
            <person name="Wang R."/>
            <person name="Zhang Y."/>
            <person name="Zhou T."/>
            <person name="Zeng Q."/>
            <person name="Fu Q."/>
            <person name="Gao S."/>
            <person name="Li N."/>
            <person name="Koren S."/>
            <person name="Jiang Y."/>
            <person name="Zimin A."/>
            <person name="Xu P."/>
            <person name="Phillippy A.M."/>
            <person name="Geng X."/>
            <person name="Song L."/>
            <person name="Sun F."/>
            <person name="Li C."/>
            <person name="Wang X."/>
            <person name="Chen A."/>
            <person name="Jin Y."/>
            <person name="Yuan Z."/>
            <person name="Yang Y."/>
            <person name="Tan S."/>
            <person name="Peatman E."/>
            <person name="Lu J."/>
            <person name="Qin Z."/>
            <person name="Dunham R."/>
            <person name="Li Z."/>
            <person name="Sonstegard T."/>
            <person name="Feng J."/>
            <person name="Danzmann R.G."/>
            <person name="Schroeder S."/>
            <person name="Scheffler B."/>
            <person name="Duke M.V."/>
            <person name="Ballard L."/>
            <person name="Kucuktas H."/>
            <person name="Kaltenboeck L."/>
            <person name="Liu H."/>
            <person name="Armbruster J."/>
            <person name="Xie Y."/>
            <person name="Kirby M.L."/>
            <person name="Tian Y."/>
            <person name="Flanagan M.E."/>
            <person name="Mu W."/>
            <person name="Waldbieser G.C."/>
        </authorList>
    </citation>
    <scope>NUCLEOTIDE SEQUENCE [LARGE SCALE GENOMIC DNA]</scope>
    <source>
        <strain evidence="3">SDA103</strain>
    </source>
</reference>
<name>A0A2D0SNB0_ICTPU</name>
<accession>A0A2D0SNB0</accession>
<dbReference type="OrthoDB" id="1881at2759"/>
<organism evidence="3 4">
    <name type="scientific">Ictalurus punctatus</name>
    <name type="common">Channel catfish</name>
    <name type="synonym">Silurus punctatus</name>
    <dbReference type="NCBI Taxonomy" id="7998"/>
    <lineage>
        <taxon>Eukaryota</taxon>
        <taxon>Metazoa</taxon>
        <taxon>Chordata</taxon>
        <taxon>Craniata</taxon>
        <taxon>Vertebrata</taxon>
        <taxon>Euteleostomi</taxon>
        <taxon>Actinopterygii</taxon>
        <taxon>Neopterygii</taxon>
        <taxon>Teleostei</taxon>
        <taxon>Ostariophysi</taxon>
        <taxon>Siluriformes</taxon>
        <taxon>Ictaluridae</taxon>
        <taxon>Ictalurus</taxon>
    </lineage>
</organism>
<dbReference type="GO" id="GO:0000164">
    <property type="term" value="C:protein phosphatase type 1 complex"/>
    <property type="evidence" value="ECO:0007669"/>
    <property type="project" value="TreeGrafter"/>
</dbReference>
<evidence type="ECO:0000313" key="3">
    <source>
        <dbReference type="Proteomes" id="UP000221080"/>
    </source>
</evidence>
<proteinExistence type="predicted"/>
<dbReference type="OMA" id="HFHRELS"/>
<dbReference type="GeneID" id="108276525"/>
<protein>
    <submittedName>
        <fullName evidence="4">Protein phosphatase 1 regulatory subunit 3C</fullName>
    </submittedName>
</protein>
<dbReference type="PANTHER" id="PTHR12307">
    <property type="entry name" value="PROTEIN PHOSPHATASE 1 REGULATORY SUBUNIT"/>
    <property type="match status" value="1"/>
</dbReference>
<dbReference type="GO" id="GO:0005979">
    <property type="term" value="P:regulation of glycogen biosynthetic process"/>
    <property type="evidence" value="ECO:0007669"/>
    <property type="project" value="TreeGrafter"/>
</dbReference>
<dbReference type="InterPro" id="IPR038175">
    <property type="entry name" value="CBM21_dom_sf"/>
</dbReference>
<dbReference type="Pfam" id="PF03370">
    <property type="entry name" value="CBM_21"/>
    <property type="match status" value="1"/>
</dbReference>
<evidence type="ECO:0000313" key="4">
    <source>
        <dbReference type="RefSeq" id="XP_017343760.1"/>
    </source>
</evidence>
<evidence type="ECO:0000259" key="2">
    <source>
        <dbReference type="PROSITE" id="PS51159"/>
    </source>
</evidence>
<dbReference type="KEGG" id="ipu:108276525"/>
<dbReference type="Proteomes" id="UP000221080">
    <property type="component" value="Chromosome 16"/>
</dbReference>
<sequence>MNAAKVMPVDLAMHMSMNRRPPVRELLRMSTLRSHHALTRPSTCDSLQSRAARASQIPASPVSAVSCMNPCGTLKKKKRVVFADAKGLALTAVRIFNSDPPVSYEELLSPPAKIKTDLSVQSKKPHLRLGFNQPSADLPSFFESLAKSLVRLESCSLIYRSLFGKVRVCNISPKKAVHVRITYDSWKSHQDVPCTPIHQKNGRSETELFVFNIPVPSCPNFQDHLEFCVSFRPGSGNMLLWDSNGGQNYRILVKDLNSEDTYSVEKKPLRPQNFQSPQSLPLRKGPGSLSSHTSSENMSKTLSRQENSILKSNLFPNSNSANKLN</sequence>
<dbReference type="GO" id="GO:2001069">
    <property type="term" value="F:glycogen binding"/>
    <property type="evidence" value="ECO:0007669"/>
    <property type="project" value="TreeGrafter"/>
</dbReference>
<dbReference type="AlphaFoldDB" id="A0A2D0SNB0"/>
<dbReference type="Gene3D" id="2.60.40.2440">
    <property type="entry name" value="Carbohydrate binding type-21 domain"/>
    <property type="match status" value="1"/>
</dbReference>
<dbReference type="PANTHER" id="PTHR12307:SF15">
    <property type="entry name" value="PROTEIN PHOSPHATASE 1 REGULATORY SUBUNIT 3C"/>
    <property type="match status" value="1"/>
</dbReference>
<feature type="compositionally biased region" description="Polar residues" evidence="1">
    <location>
        <begin position="288"/>
        <end position="325"/>
    </location>
</feature>
<dbReference type="GO" id="GO:0008157">
    <property type="term" value="F:protein phosphatase 1 binding"/>
    <property type="evidence" value="ECO:0007669"/>
    <property type="project" value="TreeGrafter"/>
</dbReference>
<keyword evidence="3" id="KW-1185">Reference proteome</keyword>
<feature type="domain" description="CBM21" evidence="2">
    <location>
        <begin position="142"/>
        <end position="252"/>
    </location>
</feature>
<evidence type="ECO:0000256" key="1">
    <source>
        <dbReference type="SAM" id="MobiDB-lite"/>
    </source>
</evidence>
<dbReference type="InterPro" id="IPR005036">
    <property type="entry name" value="CBM21_dom"/>
</dbReference>